<keyword evidence="2" id="KW-0328">Glycosyltransferase</keyword>
<dbReference type="AlphaFoldDB" id="A5G828"/>
<reference evidence="6 7" key="1">
    <citation type="submission" date="2007-05" db="EMBL/GenBank/DDBJ databases">
        <title>Complete sequence of Geobacter uraniireducens Rf4.</title>
        <authorList>
            <consortium name="US DOE Joint Genome Institute"/>
            <person name="Copeland A."/>
            <person name="Lucas S."/>
            <person name="Lapidus A."/>
            <person name="Barry K."/>
            <person name="Detter J.C."/>
            <person name="Glavina del Rio T."/>
            <person name="Hammon N."/>
            <person name="Israni S."/>
            <person name="Dalin E."/>
            <person name="Tice H."/>
            <person name="Pitluck S."/>
            <person name="Chertkov O."/>
            <person name="Brettin T."/>
            <person name="Bruce D."/>
            <person name="Han C."/>
            <person name="Schmutz J."/>
            <person name="Larimer F."/>
            <person name="Land M."/>
            <person name="Hauser L."/>
            <person name="Kyrpides N."/>
            <person name="Mikhailova N."/>
            <person name="Shelobolina E."/>
            <person name="Aklujkar M."/>
            <person name="Lovley D."/>
            <person name="Richardson P."/>
        </authorList>
    </citation>
    <scope>NUCLEOTIDE SEQUENCE [LARGE SCALE GENOMIC DNA]</scope>
    <source>
        <strain evidence="6 7">Rf4</strain>
    </source>
</reference>
<dbReference type="HOGENOM" id="CLU_023845_4_0_7"/>
<sequence length="337" mass="37822">MRVSIIIVNWNGLEHLAVCLDSLSAQSFQDFEVIIVDNGSSDGSVGFLRERYPWVKLVELKENTGFATGNNVGLTHASGEYIVALNNDTRADENWLATIVAVADSDPRVGMVGSRICSFDEPDRIDSLGHGVCRDGMSRGRFRLKRYSTMNMAEVEEILFPSACVALYRRTMLDETGFFDDDFFAYAEDTDLGLRCRLAGWQALLATQAVVYHKYSRTGGVFSPFKLYLVERNHYWVALKCFPLAMLLLVPFFTLVRYLEQARAVIFASGSGGEFLASGSRNALLKAIAKGTRDALCGAPAMLKKRALVMEKRRISGREMARLLQRYRMSFKELLDR</sequence>
<feature type="transmembrane region" description="Helical" evidence="4">
    <location>
        <begin position="235"/>
        <end position="256"/>
    </location>
</feature>
<keyword evidence="3 6" id="KW-0808">Transferase</keyword>
<dbReference type="STRING" id="351605.Gura_3795"/>
<evidence type="ECO:0000256" key="2">
    <source>
        <dbReference type="ARBA" id="ARBA00022676"/>
    </source>
</evidence>
<dbReference type="Proteomes" id="UP000006695">
    <property type="component" value="Chromosome"/>
</dbReference>
<dbReference type="PANTHER" id="PTHR43179:SF12">
    <property type="entry name" value="GALACTOFURANOSYLTRANSFERASE GLFT2"/>
    <property type="match status" value="1"/>
</dbReference>
<dbReference type="GO" id="GO:0016757">
    <property type="term" value="F:glycosyltransferase activity"/>
    <property type="evidence" value="ECO:0007669"/>
    <property type="project" value="UniProtKB-KW"/>
</dbReference>
<keyword evidence="4" id="KW-1133">Transmembrane helix</keyword>
<feature type="domain" description="Glycosyltransferase 2-like" evidence="5">
    <location>
        <begin position="4"/>
        <end position="175"/>
    </location>
</feature>
<name>A5G828_GEOUR</name>
<dbReference type="InterPro" id="IPR001173">
    <property type="entry name" value="Glyco_trans_2-like"/>
</dbReference>
<dbReference type="EMBL" id="CP000698">
    <property type="protein sequence ID" value="ABQ27946.1"/>
    <property type="molecule type" value="Genomic_DNA"/>
</dbReference>
<evidence type="ECO:0000256" key="4">
    <source>
        <dbReference type="SAM" id="Phobius"/>
    </source>
</evidence>
<dbReference type="KEGG" id="gur:Gura_3795"/>
<dbReference type="Gene3D" id="3.90.550.10">
    <property type="entry name" value="Spore Coat Polysaccharide Biosynthesis Protein SpsA, Chain A"/>
    <property type="match status" value="1"/>
</dbReference>
<proteinExistence type="inferred from homology"/>
<keyword evidence="4" id="KW-0812">Transmembrane</keyword>
<accession>A5G828</accession>
<dbReference type="CAZy" id="GT2">
    <property type="family name" value="Glycosyltransferase Family 2"/>
</dbReference>
<dbReference type="PANTHER" id="PTHR43179">
    <property type="entry name" value="RHAMNOSYLTRANSFERASE WBBL"/>
    <property type="match status" value="1"/>
</dbReference>
<evidence type="ECO:0000313" key="6">
    <source>
        <dbReference type="EMBL" id="ABQ27946.1"/>
    </source>
</evidence>
<dbReference type="SUPFAM" id="SSF53448">
    <property type="entry name" value="Nucleotide-diphospho-sugar transferases"/>
    <property type="match status" value="1"/>
</dbReference>
<evidence type="ECO:0000256" key="1">
    <source>
        <dbReference type="ARBA" id="ARBA00006739"/>
    </source>
</evidence>
<gene>
    <name evidence="6" type="ordered locus">Gura_3795</name>
</gene>
<dbReference type="OrthoDB" id="9771846at2"/>
<organism evidence="6 7">
    <name type="scientific">Geotalea uraniireducens (strain Rf4)</name>
    <name type="common">Geobacter uraniireducens</name>
    <dbReference type="NCBI Taxonomy" id="351605"/>
    <lineage>
        <taxon>Bacteria</taxon>
        <taxon>Pseudomonadati</taxon>
        <taxon>Thermodesulfobacteriota</taxon>
        <taxon>Desulfuromonadia</taxon>
        <taxon>Geobacterales</taxon>
        <taxon>Geobacteraceae</taxon>
        <taxon>Geotalea</taxon>
    </lineage>
</organism>
<evidence type="ECO:0000256" key="3">
    <source>
        <dbReference type="ARBA" id="ARBA00022679"/>
    </source>
</evidence>
<evidence type="ECO:0000259" key="5">
    <source>
        <dbReference type="Pfam" id="PF00535"/>
    </source>
</evidence>
<evidence type="ECO:0000313" key="7">
    <source>
        <dbReference type="Proteomes" id="UP000006695"/>
    </source>
</evidence>
<dbReference type="CDD" id="cd04186">
    <property type="entry name" value="GT_2_like_c"/>
    <property type="match status" value="1"/>
</dbReference>
<dbReference type="RefSeq" id="WP_011940595.1">
    <property type="nucleotide sequence ID" value="NC_009483.1"/>
</dbReference>
<dbReference type="InterPro" id="IPR029044">
    <property type="entry name" value="Nucleotide-diphossugar_trans"/>
</dbReference>
<protein>
    <submittedName>
        <fullName evidence="6">Glycosyl transferase, family 2</fullName>
    </submittedName>
</protein>
<keyword evidence="7" id="KW-1185">Reference proteome</keyword>
<dbReference type="Pfam" id="PF00535">
    <property type="entry name" value="Glycos_transf_2"/>
    <property type="match status" value="1"/>
</dbReference>
<keyword evidence="4" id="KW-0472">Membrane</keyword>
<comment type="similarity">
    <text evidence="1">Belongs to the glycosyltransferase 2 family.</text>
</comment>